<evidence type="ECO:0000256" key="2">
    <source>
        <dbReference type="ARBA" id="ARBA00023002"/>
    </source>
</evidence>
<sequence>MVQTTALANNSKVLIAVPWIKTATNVHYTDSFCKQPFLQVQILDIFKDRIDFPIRAITRDISELESNEYIKYYSANASDTSALEKILKGVDSVVALTSKDLDLKGLIDACVNVGVKLFLPSEFGSDHRFSRFRNTFAAKRHNALYARSQGLKTVCLQTGKFMEFSLGEPLINGIDKGAWTYRPVDGGHHKQSYTSLQDIGYSIVSLLTYPKPRQLPDFVFVQGDSKSANNMVEIFERYHGALLRVLPPVDRETAIDVAAQVDVKPNPTMDDFFLIIQAEAIMPYKAIDFSEKHMNDLVNPSLFTWQTVESLAEAFYSHD</sequence>
<dbReference type="Pfam" id="PF05368">
    <property type="entry name" value="NmrA"/>
    <property type="match status" value="1"/>
</dbReference>
<dbReference type="PANTHER" id="PTHR47706:SF9">
    <property type="entry name" value="NMRA-LIKE DOMAIN-CONTAINING PROTEIN-RELATED"/>
    <property type="match status" value="1"/>
</dbReference>
<evidence type="ECO:0000313" key="4">
    <source>
        <dbReference type="EMBL" id="CDP38244.1"/>
    </source>
</evidence>
<accession>A0A060TBU5</accession>
<dbReference type="Gene3D" id="3.40.50.720">
    <property type="entry name" value="NAD(P)-binding Rossmann-like Domain"/>
    <property type="match status" value="1"/>
</dbReference>
<organism evidence="4">
    <name type="scientific">Blastobotrys adeninivorans</name>
    <name type="common">Yeast</name>
    <name type="synonym">Arxula adeninivorans</name>
    <dbReference type="NCBI Taxonomy" id="409370"/>
    <lineage>
        <taxon>Eukaryota</taxon>
        <taxon>Fungi</taxon>
        <taxon>Dikarya</taxon>
        <taxon>Ascomycota</taxon>
        <taxon>Saccharomycotina</taxon>
        <taxon>Dipodascomycetes</taxon>
        <taxon>Dipodascales</taxon>
        <taxon>Trichomonascaceae</taxon>
        <taxon>Blastobotrys</taxon>
    </lineage>
</organism>
<dbReference type="GO" id="GO:0016491">
    <property type="term" value="F:oxidoreductase activity"/>
    <property type="evidence" value="ECO:0007669"/>
    <property type="project" value="UniProtKB-KW"/>
</dbReference>
<gene>
    <name evidence="4" type="ORF">GNLVRS02_ARAD1D30360g</name>
</gene>
<keyword evidence="2" id="KW-0560">Oxidoreductase</keyword>
<evidence type="ECO:0000256" key="1">
    <source>
        <dbReference type="ARBA" id="ARBA00022857"/>
    </source>
</evidence>
<reference evidence="4" key="1">
    <citation type="submission" date="2014-02" db="EMBL/GenBank/DDBJ databases">
        <authorList>
            <person name="Genoscope - CEA"/>
        </authorList>
    </citation>
    <scope>NUCLEOTIDE SEQUENCE</scope>
    <source>
        <strain evidence="4">LS3</strain>
    </source>
</reference>
<proteinExistence type="predicted"/>
<keyword evidence="1" id="KW-0521">NADP</keyword>
<dbReference type="SUPFAM" id="SSF51735">
    <property type="entry name" value="NAD(P)-binding Rossmann-fold domains"/>
    <property type="match status" value="1"/>
</dbReference>
<protein>
    <submittedName>
        <fullName evidence="4">ARAD1D30360p</fullName>
    </submittedName>
</protein>
<dbReference type="InterPro" id="IPR008030">
    <property type="entry name" value="NmrA-like"/>
</dbReference>
<dbReference type="InterPro" id="IPR051609">
    <property type="entry name" value="NmrA/Isoflavone_reductase-like"/>
</dbReference>
<dbReference type="InterPro" id="IPR036291">
    <property type="entry name" value="NAD(P)-bd_dom_sf"/>
</dbReference>
<dbReference type="PhylomeDB" id="A0A060TBU5"/>
<reference evidence="4" key="2">
    <citation type="submission" date="2014-06" db="EMBL/GenBank/DDBJ databases">
        <title>The complete genome of Blastobotrys (Arxula) adeninivorans LS3 - a yeast of biotechnological interest.</title>
        <authorList>
            <person name="Kunze G."/>
            <person name="Gaillardin C."/>
            <person name="Czernicka M."/>
            <person name="Durrens P."/>
            <person name="Martin T."/>
            <person name="Boer E."/>
            <person name="Gabaldon T."/>
            <person name="Cruz J."/>
            <person name="Talla E."/>
            <person name="Marck C."/>
            <person name="Goffeau A."/>
            <person name="Barbe V."/>
            <person name="Baret P."/>
            <person name="Baronian K."/>
            <person name="Beier S."/>
            <person name="Bleykasten C."/>
            <person name="Bode R."/>
            <person name="Casaregola S."/>
            <person name="Despons L."/>
            <person name="Fairhead C."/>
            <person name="Giersberg M."/>
            <person name="Gierski P."/>
            <person name="Hahnel U."/>
            <person name="Hartmann A."/>
            <person name="Jankowska D."/>
            <person name="Jubin C."/>
            <person name="Jung P."/>
            <person name="Lafontaine I."/>
            <person name="Leh-Louis V."/>
            <person name="Lemaire M."/>
            <person name="Marcet-Houben M."/>
            <person name="Mascher M."/>
            <person name="Morel G."/>
            <person name="Richard G.-F."/>
            <person name="Riechen J."/>
            <person name="Sacerdot C."/>
            <person name="Sarkar A."/>
            <person name="Savel G."/>
            <person name="Schacherer J."/>
            <person name="Sherman D."/>
            <person name="Straub M.-L."/>
            <person name="Stein N."/>
            <person name="Thierry A."/>
            <person name="Trautwein-Schult A."/>
            <person name="Westhof E."/>
            <person name="Worch S."/>
            <person name="Dujon B."/>
            <person name="Souciet J.-L."/>
            <person name="Wincker P."/>
            <person name="Scholz U."/>
            <person name="Neuveglise N."/>
        </authorList>
    </citation>
    <scope>NUCLEOTIDE SEQUENCE</scope>
    <source>
        <strain evidence="4">LS3</strain>
    </source>
</reference>
<dbReference type="AlphaFoldDB" id="A0A060TBU5"/>
<dbReference type="EMBL" id="HG937694">
    <property type="protein sequence ID" value="CDP38244.1"/>
    <property type="molecule type" value="Genomic_DNA"/>
</dbReference>
<dbReference type="PANTHER" id="PTHR47706">
    <property type="entry name" value="NMRA-LIKE FAMILY PROTEIN"/>
    <property type="match status" value="1"/>
</dbReference>
<feature type="domain" description="NmrA-like" evidence="3">
    <location>
        <begin position="50"/>
        <end position="243"/>
    </location>
</feature>
<dbReference type="Gene3D" id="3.90.25.10">
    <property type="entry name" value="UDP-galactose 4-epimerase, domain 1"/>
    <property type="match status" value="1"/>
</dbReference>
<name>A0A060TBU5_BLAAD</name>
<evidence type="ECO:0000259" key="3">
    <source>
        <dbReference type="Pfam" id="PF05368"/>
    </source>
</evidence>